<evidence type="ECO:0000256" key="4">
    <source>
        <dbReference type="SAM" id="MobiDB-lite"/>
    </source>
</evidence>
<evidence type="ECO:0000313" key="6">
    <source>
        <dbReference type="EMBL" id="MDS1310432.1"/>
    </source>
</evidence>
<dbReference type="CDD" id="cd06170">
    <property type="entry name" value="LuxR_C_like"/>
    <property type="match status" value="1"/>
</dbReference>
<comment type="caution">
    <text evidence="6">The sequence shown here is derived from an EMBL/GenBank/DDBJ whole genome shotgun (WGS) entry which is preliminary data.</text>
</comment>
<feature type="region of interest" description="Disordered" evidence="4">
    <location>
        <begin position="821"/>
        <end position="851"/>
    </location>
</feature>
<dbReference type="InterPro" id="IPR041664">
    <property type="entry name" value="AAA_16"/>
</dbReference>
<dbReference type="PROSITE" id="PS50043">
    <property type="entry name" value="HTH_LUXR_2"/>
    <property type="match status" value="1"/>
</dbReference>
<name>A0ABU2HH86_9GAMM</name>
<protein>
    <submittedName>
        <fullName evidence="6">LuxR C-terminal-related transcriptional regulator</fullName>
    </submittedName>
</protein>
<keyword evidence="7" id="KW-1185">Reference proteome</keyword>
<dbReference type="Pfam" id="PF17874">
    <property type="entry name" value="TPR_MalT"/>
    <property type="match status" value="1"/>
</dbReference>
<keyword evidence="1" id="KW-0805">Transcription regulation</keyword>
<dbReference type="InterPro" id="IPR016032">
    <property type="entry name" value="Sig_transdc_resp-reg_C-effctor"/>
</dbReference>
<evidence type="ECO:0000256" key="2">
    <source>
        <dbReference type="ARBA" id="ARBA00023125"/>
    </source>
</evidence>
<evidence type="ECO:0000256" key="1">
    <source>
        <dbReference type="ARBA" id="ARBA00023015"/>
    </source>
</evidence>
<reference evidence="6" key="1">
    <citation type="submission" date="2023-09" db="EMBL/GenBank/DDBJ databases">
        <title>Marinobacter sediminicola sp. nov. and Marinobacter maritimum sp. nov., isolated from marine sediment.</title>
        <authorList>
            <person name="An J."/>
        </authorList>
    </citation>
    <scope>NUCLEOTIDE SEQUENCE</scope>
    <source>
        <strain evidence="6">F60267</strain>
    </source>
</reference>
<dbReference type="PROSITE" id="PS00622">
    <property type="entry name" value="HTH_LUXR_1"/>
    <property type="match status" value="1"/>
</dbReference>
<dbReference type="PANTHER" id="PTHR44688">
    <property type="entry name" value="DNA-BINDING TRANSCRIPTIONAL ACTIVATOR DEVR_DOSR"/>
    <property type="match status" value="1"/>
</dbReference>
<dbReference type="PRINTS" id="PR00038">
    <property type="entry name" value="HTHLUXR"/>
</dbReference>
<dbReference type="Pfam" id="PF13191">
    <property type="entry name" value="AAA_16"/>
    <property type="match status" value="1"/>
</dbReference>
<dbReference type="Gene3D" id="1.10.10.10">
    <property type="entry name" value="Winged helix-like DNA-binding domain superfamily/Winged helix DNA-binding domain"/>
    <property type="match status" value="1"/>
</dbReference>
<evidence type="ECO:0000313" key="7">
    <source>
        <dbReference type="Proteomes" id="UP001267407"/>
    </source>
</evidence>
<dbReference type="InterPro" id="IPR011990">
    <property type="entry name" value="TPR-like_helical_dom_sf"/>
</dbReference>
<dbReference type="InterPro" id="IPR036388">
    <property type="entry name" value="WH-like_DNA-bd_sf"/>
</dbReference>
<dbReference type="SUPFAM" id="SSF48452">
    <property type="entry name" value="TPR-like"/>
    <property type="match status" value="1"/>
</dbReference>
<dbReference type="Gene3D" id="3.40.50.300">
    <property type="entry name" value="P-loop containing nucleotide triphosphate hydrolases"/>
    <property type="match status" value="1"/>
</dbReference>
<dbReference type="PANTHER" id="PTHR44688:SF16">
    <property type="entry name" value="DNA-BINDING TRANSCRIPTIONAL ACTIVATOR DEVR_DOSR"/>
    <property type="match status" value="1"/>
</dbReference>
<dbReference type="SUPFAM" id="SSF52540">
    <property type="entry name" value="P-loop containing nucleoside triphosphate hydrolases"/>
    <property type="match status" value="1"/>
</dbReference>
<feature type="domain" description="HTH luxR-type" evidence="5">
    <location>
        <begin position="847"/>
        <end position="912"/>
    </location>
</feature>
<dbReference type="InterPro" id="IPR000792">
    <property type="entry name" value="Tscrpt_reg_LuxR_C"/>
</dbReference>
<evidence type="ECO:0000259" key="5">
    <source>
        <dbReference type="PROSITE" id="PS50043"/>
    </source>
</evidence>
<dbReference type="Pfam" id="PF00196">
    <property type="entry name" value="GerE"/>
    <property type="match status" value="1"/>
</dbReference>
<feature type="compositionally biased region" description="Polar residues" evidence="4">
    <location>
        <begin position="821"/>
        <end position="844"/>
    </location>
</feature>
<dbReference type="SUPFAM" id="SSF46894">
    <property type="entry name" value="C-terminal effector domain of the bipartite response regulators"/>
    <property type="match status" value="1"/>
</dbReference>
<dbReference type="SMART" id="SM00421">
    <property type="entry name" value="HTH_LUXR"/>
    <property type="match status" value="1"/>
</dbReference>
<sequence length="916" mass="101902">MLLTTKFLRPATDPRAVQRDRLSSLLAPGHPKRLNLVLAPAGFGKTTLVSQWCARTSGPIAWLSLDEHDNDPQRFWQYVASAFEHAGLTGLEPCQKSLSGSTDDSINSAITALVNALAADGGPWVLVLDDFQFAANDRIHRQFGYFVDYLPAGVTVTLISRSEPPLPLARWRVRRWVQEIHPALLAFSEDECREFFHSTMGMVIPDQDVQAICQRTEGWVAALQLSALSGSDRGLEQIKSGVAQDAPTAALSIDERHISDYVLSEVLDKQPDEIVAFLLDTACCPRLCASMCDSIRETDNSQELLESLLSQHLFLIPLDNHNEWFRYHDLFRDALLQRIGHADPTRAHQLWQRTVEWLLDHGQVQGAIAQIVQNKDWPWLARVLATHGNNLIHGGYHLPVLNWLDELPADEVKESPQLQMLRVWGHFFANRLDNLEHLLANVEDLLDRRVADSAPDAEGALGVQSEITLIRSYLARSRSDDKNASDLTRQVLAEIDHTQIPLKSVTYYGLGLDDYGKGDLPGAEEALKSAVHYGQVERKPSTVLSSGGLLAWIQYNRGDMDLALETCTNVRKWVDQHYADPSQPRLISCWLSASLTEIFRERNQLRDAAAHLEPLLEHVNKGAEPGQHIIIQHVRGHLAFSDGRYQEAIEYLADAEQVGRKRREHIVFEPPASSALFARCHLAAGQVARARSILESVQSHTLTNPLNREQNSISYARLLVDEGKPEQALEILDSLMAAAMHNEHTRHVVEALLVSAEALDQQNRSEECQERLARALSVAAEAGFLRLFAEESPRLQALLLESPALKNGGNWQRNLTEMLLSPNSEPSSATATGTQPMASKTNASRPARELAEPLSQRELEVLELINAGYANKDIAVRMGVAPATVKAHIRNLYGKLDVGRRTEALAKARELGILTG</sequence>
<dbReference type="InterPro" id="IPR041617">
    <property type="entry name" value="TPR_MalT"/>
</dbReference>
<dbReference type="Proteomes" id="UP001267407">
    <property type="component" value="Unassembled WGS sequence"/>
</dbReference>
<dbReference type="InterPro" id="IPR059106">
    <property type="entry name" value="WHD_MalT"/>
</dbReference>
<proteinExistence type="predicted"/>
<evidence type="ECO:0000256" key="3">
    <source>
        <dbReference type="ARBA" id="ARBA00023163"/>
    </source>
</evidence>
<dbReference type="RefSeq" id="WP_310966255.1">
    <property type="nucleotide sequence ID" value="NZ_JAVMBO010000014.1"/>
</dbReference>
<keyword evidence="2" id="KW-0238">DNA-binding</keyword>
<gene>
    <name evidence="6" type="ORF">RKA07_10065</name>
</gene>
<accession>A0ABU2HH86</accession>
<dbReference type="Pfam" id="PF25873">
    <property type="entry name" value="WHD_MalT"/>
    <property type="match status" value="1"/>
</dbReference>
<dbReference type="EMBL" id="JAVMBO010000014">
    <property type="protein sequence ID" value="MDS1310432.1"/>
    <property type="molecule type" value="Genomic_DNA"/>
</dbReference>
<keyword evidence="3" id="KW-0804">Transcription</keyword>
<dbReference type="InterPro" id="IPR027417">
    <property type="entry name" value="P-loop_NTPase"/>
</dbReference>
<organism evidence="6 7">
    <name type="scientific">Marinobacter xiaoshiensis</name>
    <dbReference type="NCBI Taxonomy" id="3073652"/>
    <lineage>
        <taxon>Bacteria</taxon>
        <taxon>Pseudomonadati</taxon>
        <taxon>Pseudomonadota</taxon>
        <taxon>Gammaproteobacteria</taxon>
        <taxon>Pseudomonadales</taxon>
        <taxon>Marinobacteraceae</taxon>
        <taxon>Marinobacter</taxon>
    </lineage>
</organism>
<dbReference type="Gene3D" id="1.25.40.10">
    <property type="entry name" value="Tetratricopeptide repeat domain"/>
    <property type="match status" value="1"/>
</dbReference>